<dbReference type="EMBL" id="SKCS01000107">
    <property type="protein sequence ID" value="TNN16702.1"/>
    <property type="molecule type" value="Genomic_DNA"/>
</dbReference>
<dbReference type="AlphaFoldDB" id="A0A4Z2DJQ9"/>
<comment type="caution">
    <text evidence="1">The sequence shown here is derived from an EMBL/GenBank/DDBJ whole genome shotgun (WGS) entry which is preliminary data.</text>
</comment>
<sequence length="69" mass="7602">MTQPNDVTFPEASNKAILGKQNTQDLLKNLISLDVPGLTPTLHDYSNTRFGDCTHSSNSKTSQLVENVR</sequence>
<reference evidence="1 2" key="1">
    <citation type="submission" date="2019-03" db="EMBL/GenBank/DDBJ databases">
        <title>An improved genome assembly of the fluke Schistosoma japonicum.</title>
        <authorList>
            <person name="Hu W."/>
            <person name="Luo F."/>
            <person name="Yin M."/>
            <person name="Mo X."/>
            <person name="Sun C."/>
            <person name="Wu Q."/>
            <person name="Zhu B."/>
            <person name="Xiang M."/>
            <person name="Wang J."/>
            <person name="Wang Y."/>
            <person name="Zhang T."/>
            <person name="Xu B."/>
            <person name="Zheng H."/>
            <person name="Feng Z."/>
        </authorList>
    </citation>
    <scope>NUCLEOTIDE SEQUENCE [LARGE SCALE GENOMIC DNA]</scope>
    <source>
        <strain evidence="1">HuSjv2</strain>
        <tissue evidence="1">Worms</tissue>
    </source>
</reference>
<dbReference type="Proteomes" id="UP000311919">
    <property type="component" value="Unassembled WGS sequence"/>
</dbReference>
<name>A0A4Z2DJQ9_SCHJA</name>
<accession>A0A4Z2DJQ9</accession>
<keyword evidence="2" id="KW-1185">Reference proteome</keyword>
<gene>
    <name evidence="1" type="ORF">EWB00_000207</name>
</gene>
<organism evidence="1 2">
    <name type="scientific">Schistosoma japonicum</name>
    <name type="common">Blood fluke</name>
    <dbReference type="NCBI Taxonomy" id="6182"/>
    <lineage>
        <taxon>Eukaryota</taxon>
        <taxon>Metazoa</taxon>
        <taxon>Spiralia</taxon>
        <taxon>Lophotrochozoa</taxon>
        <taxon>Platyhelminthes</taxon>
        <taxon>Trematoda</taxon>
        <taxon>Digenea</taxon>
        <taxon>Strigeidida</taxon>
        <taxon>Schistosomatoidea</taxon>
        <taxon>Schistosomatidae</taxon>
        <taxon>Schistosoma</taxon>
    </lineage>
</organism>
<evidence type="ECO:0000313" key="1">
    <source>
        <dbReference type="EMBL" id="TNN16702.1"/>
    </source>
</evidence>
<proteinExistence type="predicted"/>
<evidence type="ECO:0000313" key="2">
    <source>
        <dbReference type="Proteomes" id="UP000311919"/>
    </source>
</evidence>
<protein>
    <submittedName>
        <fullName evidence="1">Uncharacterized protein</fullName>
    </submittedName>
</protein>